<feature type="region of interest" description="Disordered" evidence="4">
    <location>
        <begin position="1736"/>
        <end position="1776"/>
    </location>
</feature>
<evidence type="ECO:0000259" key="6">
    <source>
        <dbReference type="PROSITE" id="PS50157"/>
    </source>
</evidence>
<feature type="compositionally biased region" description="Basic and acidic residues" evidence="4">
    <location>
        <begin position="2540"/>
        <end position="2559"/>
    </location>
</feature>
<feature type="compositionally biased region" description="Polar residues" evidence="4">
    <location>
        <begin position="766"/>
        <end position="780"/>
    </location>
</feature>
<feature type="region of interest" description="Disordered" evidence="4">
    <location>
        <begin position="1559"/>
        <end position="1578"/>
    </location>
</feature>
<dbReference type="Pfam" id="PF20222">
    <property type="entry name" value="DUF6581"/>
    <property type="match status" value="1"/>
</dbReference>
<feature type="compositionally biased region" description="Polar residues" evidence="4">
    <location>
        <begin position="940"/>
        <end position="965"/>
    </location>
</feature>
<evidence type="ECO:0000256" key="3">
    <source>
        <dbReference type="PROSITE-ProRule" id="PRU00042"/>
    </source>
</evidence>
<dbReference type="InterPro" id="IPR013087">
    <property type="entry name" value="Znf_C2H2_type"/>
</dbReference>
<keyword evidence="5" id="KW-1133">Transmembrane helix</keyword>
<feature type="region of interest" description="Disordered" evidence="4">
    <location>
        <begin position="1606"/>
        <end position="1633"/>
    </location>
</feature>
<dbReference type="PANTHER" id="PTHR31571:SF1">
    <property type="entry name" value="ALTERED INHERITANCE OF MITOCHONDRIA PROTEIN 6"/>
    <property type="match status" value="1"/>
</dbReference>
<dbReference type="InterPro" id="IPR046488">
    <property type="entry name" value="Sfc3/Tfc3_C"/>
</dbReference>
<feature type="transmembrane region" description="Helical" evidence="5">
    <location>
        <begin position="94"/>
        <end position="127"/>
    </location>
</feature>
<dbReference type="EMBL" id="CAJVRM010000369">
    <property type="protein sequence ID" value="CAG8980231.1"/>
    <property type="molecule type" value="Genomic_DNA"/>
</dbReference>
<feature type="compositionally biased region" description="Polar residues" evidence="4">
    <location>
        <begin position="1830"/>
        <end position="1839"/>
    </location>
</feature>
<dbReference type="GO" id="GO:0008081">
    <property type="term" value="F:phosphoric diester hydrolase activity"/>
    <property type="evidence" value="ECO:0007669"/>
    <property type="project" value="InterPro"/>
</dbReference>
<feature type="region of interest" description="Disordered" evidence="4">
    <location>
        <begin position="326"/>
        <end position="345"/>
    </location>
</feature>
<feature type="region of interest" description="Disordered" evidence="4">
    <location>
        <begin position="570"/>
        <end position="596"/>
    </location>
</feature>
<feature type="region of interest" description="Disordered" evidence="4">
    <location>
        <begin position="987"/>
        <end position="1021"/>
    </location>
</feature>
<organism evidence="7 8">
    <name type="scientific">Hymenoscyphus albidus</name>
    <dbReference type="NCBI Taxonomy" id="595503"/>
    <lineage>
        <taxon>Eukaryota</taxon>
        <taxon>Fungi</taxon>
        <taxon>Dikarya</taxon>
        <taxon>Ascomycota</taxon>
        <taxon>Pezizomycotina</taxon>
        <taxon>Leotiomycetes</taxon>
        <taxon>Helotiales</taxon>
        <taxon>Helotiaceae</taxon>
        <taxon>Hymenoscyphus</taxon>
    </lineage>
</organism>
<keyword evidence="3" id="KW-0863">Zinc-finger</keyword>
<keyword evidence="5" id="KW-0812">Transmembrane</keyword>
<evidence type="ECO:0000313" key="7">
    <source>
        <dbReference type="EMBL" id="CAG8980231.1"/>
    </source>
</evidence>
<comment type="similarity">
    <text evidence="1">Belongs to the AIM6 family.</text>
</comment>
<accession>A0A9N9LX74</accession>
<dbReference type="GO" id="GO:0008270">
    <property type="term" value="F:zinc ion binding"/>
    <property type="evidence" value="ECO:0007669"/>
    <property type="project" value="UniProtKB-KW"/>
</dbReference>
<keyword evidence="3" id="KW-0479">Metal-binding</keyword>
<dbReference type="PROSITE" id="PS50890">
    <property type="entry name" value="PUA"/>
    <property type="match status" value="1"/>
</dbReference>
<feature type="compositionally biased region" description="Polar residues" evidence="4">
    <location>
        <begin position="915"/>
        <end position="925"/>
    </location>
</feature>
<dbReference type="Proteomes" id="UP000701801">
    <property type="component" value="Unassembled WGS sequence"/>
</dbReference>
<feature type="region of interest" description="Disordered" evidence="4">
    <location>
        <begin position="754"/>
        <end position="787"/>
    </location>
</feature>
<evidence type="ECO:0000256" key="5">
    <source>
        <dbReference type="SAM" id="Phobius"/>
    </source>
</evidence>
<dbReference type="PANTHER" id="PTHR31571">
    <property type="entry name" value="ALTERED INHERITANCE OF MITOCHONDRIA PROTEIN 6"/>
    <property type="match status" value="1"/>
</dbReference>
<feature type="region of interest" description="Disordered" evidence="4">
    <location>
        <begin position="2516"/>
        <end position="2559"/>
    </location>
</feature>
<feature type="region of interest" description="Disordered" evidence="4">
    <location>
        <begin position="1292"/>
        <end position="1351"/>
    </location>
</feature>
<feature type="region of interest" description="Disordered" evidence="4">
    <location>
        <begin position="393"/>
        <end position="431"/>
    </location>
</feature>
<feature type="compositionally biased region" description="Basic residues" evidence="4">
    <location>
        <begin position="1616"/>
        <end position="1630"/>
    </location>
</feature>
<keyword evidence="5" id="KW-0472">Membrane</keyword>
<feature type="domain" description="C2H2-type" evidence="6">
    <location>
        <begin position="1268"/>
        <end position="1296"/>
    </location>
</feature>
<dbReference type="GO" id="GO:0006629">
    <property type="term" value="P:lipid metabolic process"/>
    <property type="evidence" value="ECO:0007669"/>
    <property type="project" value="InterPro"/>
</dbReference>
<evidence type="ECO:0000256" key="2">
    <source>
        <dbReference type="ARBA" id="ARBA00014286"/>
    </source>
</evidence>
<evidence type="ECO:0000256" key="1">
    <source>
        <dbReference type="ARBA" id="ARBA00008858"/>
    </source>
</evidence>
<feature type="compositionally biased region" description="Polar residues" evidence="4">
    <location>
        <begin position="813"/>
        <end position="837"/>
    </location>
</feature>
<keyword evidence="3" id="KW-0862">Zinc</keyword>
<sequence>MDSLNMQALNHDRYNDATSDISGPASPTAESFGEPQPSYDSAEDYLDSDLEDDLIKPTSGRKTSWWSSSRRKYGAKNNGSGAALYLNRKRRSCWYSFCIFGSISGLGIVAILLFVNLALGAITLYWYVDVDKTLQYWGQPGSGTEGMSWYPTDFTRDIVPIPCHSHNDYWRKVPLFSALRAGFTGVEADVWLFDDDLYVGHNTASLTRNRTFQSLYIDPLVKVLERQNPKTDFYNGTEHGVFDTDSEKSLVLLVDVKTAGPETWPWVLKQLEPLRKRGWLSFVEDNILHTRPVTVVGTGNTPFDVLTANSTYRDAFFDAPLSTMHANDGQEAKPSGSEALKDAGQGLSGVTADSEFNELNSYYASVSFGSAVGRIWGSKLSPKQMEVIRGQIKGAHSRGLKATPRSPRPGRHNPHFNSALRQATPPKDLPQSPLQKIHDLDNLLLTTTATLILARYSIQKTETHISSFEDDSNFVYAMANSGEDLITWVLRTIASTGDEGIAIEDLFELVTSCADIDHDSNEVWQELLRRPEVVVEPGKSGENLGQLVLTDLLASDHGRSIIKAPLAVPPAPDLAAQPQKSKKKGRPKLPRAADGSIIRNLGLPKPALMTSGDILLSSPAATATGPGRRARKPPPSIYEEIGHTTLVPDSVLVDRRPYSTRRHEAVYTSYEELQRQAGVPGVYFEEKVSDERRKGIKQKIKEAKISKHTNHQPASSHVLVFKSGNLKDPHWLVANTGTWVEPFSAAIAAATLEAENEQERKRQKNKSTAVKNNSSTQNAKNFGGADDPGTVIDPLLLASATLGGDTPMGESVSAGSNLPSPQAKPSTPNEQHEQSPGTPGGVAVQTTNLAMLNGPYQKPVTAISHSMQPPALSTQKSLESTIIVDTIVQPTSEITPKPKRKYVKKAQKAQMEALANTSTTPNNGKTRGRKSDAAVGQLSIGESSTPSGQKQRTTTDIQTGPSHQNDSLHEGSTLMSSLPYSALPVDRHLSESSDHQPPSYSTPYYGHERPPSNGTPLAQLPGTLTTNLNDTITDEMISGLITTANSYQANMVLGGYEQASSVAHSINEFSDTPLVQTSSTSNRSASPLVGQGLDPTFIPQQSNEMAQPKKGRPKKEVAQLQRAIENALVTAQDIPVSKEVYRLAAVYEGVVGNLVLSVDKTTLHFYGLDQYPPQLPLFELPVQSVTQNPIASAQGSYPMELLISSRGNTETGEVVSHRFQFASTPQGSEAAKDMRSKLVQALLAIKLKAGLPVLAAATVVSEEVLKPWSCETCSRRFKNDIGLKYHVTKSQTTCNPNWDPATNPAKKRGKPALSAAEKAAKKRRDSFSGDESFESDGPVSKPRGPSKEKRYVNLPRENELLDAIALEYAEVIPVSGDSALNLTSMDDFQDLVLDMVRNSGGVFPAEKSVWIAGVGAWLKHGKKPDTSLPESKCLRQALEDLVYDRKLVKISFNFRDSFSRGVKRNILAEPEFDQKSPLVNQLRDAIKGAHPNFYVPPEYCAPDSVMERLQIAARRIAGNVPEIDYDILNELDEDLDLAAKHSADDDEFRAFEMEHGERIDSDEFMSDGDNTEETSRKQQRLMELKVNKSRALKRKWHASKLAGSKILSKVGDGKGSPKRRRTTYKPRKPSKKDSTWDATLAFLPDPQTGAWGYSLQQPKIKEFRFRPQYRRPEPITFMQAPNGSWSERPFGHGVNPSFARPNRLAQKDDVHATKGYYQHRVDKGFRPVVFPPSTSEEFVPVRRSSTTPSFDLEHSVELSSDTTPRNSRKRGATESAEALYYRENGFPKRMSRATGLPVRRYKPRYSGARRGSTASLDEVDDLSFTPLPPTQSKRNTRNSARAAAAEGFTPPALEELDLDIDLLRPENPGLRSMPAKFGLDRSFAETELQNNADYDPNYSEIQWVEPQATFEDCDFNEGSWVQKLEDTAPLVNNWKVKWRKTSTLDMESIPYEDLRDEPEGYIGIPQRGGAKPQGPNGTRLTKPYQKKVLDPRFTKKRKTTAKPSDFEGLIKDISEVPKKFGVECAPKDPVSGRREGRNMDARLPPRIERRLVSAIIAVKTITGGIHSKIDWILLVQLFPMYSTAYLTRFWKNISIVYVDAIEEATEKFRELFPEAYRKGEVPPIDYDHLLKYDWEAVINWVLTTIKPVLKTHNLFLPGTLEEVNTQIKIIPSKKPMTVERGGYFDLNTALYRRLKVASSKPGVISVAKSKKLTEEEEDNEVLFMLAKSWVRAVATTPDRHWDATVAGEKLIDLGNKLVDQAIVALKDEKIIRHTKRGHAAPGRNYEVTDFFNKKLQRHIPPQQFLEAMEHKRFLDEKFLENRDQAIRIDYLANEGTLLCISTLQAHGQIRTKDENINCHHMKGLKEEDFYSTERIPKSRLIFQMDIYFTPLYTLNDSIPLLQKAITRDPVMRPPAVKETGEIPLWRDINDKTNTELWALVLVGLSQMIALRSGIDVKGLKKAFEPLLEEWEIREFLEWGVRMGIFRKLHERFEGWTVIPEWWMIVGAMMEGKVTTTRKEKPKFTRKKRNGKAVVQANEMAKAKHEKAIAKDRGKGKEKV</sequence>
<comment type="caution">
    <text evidence="7">The sequence shown here is derived from an EMBL/GenBank/DDBJ whole genome shotgun (WGS) entry which is preliminary data.</text>
</comment>
<dbReference type="OrthoDB" id="5403573at2759"/>
<feature type="compositionally biased region" description="Basic residues" evidence="4">
    <location>
        <begin position="580"/>
        <end position="589"/>
    </location>
</feature>
<dbReference type="InterPro" id="IPR051236">
    <property type="entry name" value="HAT_RTT109-like"/>
</dbReference>
<feature type="region of interest" description="Disordered" evidence="4">
    <location>
        <begin position="1"/>
        <end position="43"/>
    </location>
</feature>
<evidence type="ECO:0000313" key="8">
    <source>
        <dbReference type="Proteomes" id="UP000701801"/>
    </source>
</evidence>
<feature type="compositionally biased region" description="Acidic residues" evidence="4">
    <location>
        <begin position="1562"/>
        <end position="1572"/>
    </location>
</feature>
<dbReference type="PROSITE" id="PS50157">
    <property type="entry name" value="ZINC_FINGER_C2H2_2"/>
    <property type="match status" value="1"/>
</dbReference>
<proteinExistence type="inferred from homology"/>
<keyword evidence="8" id="KW-1185">Reference proteome</keyword>
<gene>
    <name evidence="7" type="ORF">HYALB_00013309</name>
</gene>
<evidence type="ECO:0000256" key="4">
    <source>
        <dbReference type="SAM" id="MobiDB-lite"/>
    </source>
</evidence>
<feature type="region of interest" description="Disordered" evidence="4">
    <location>
        <begin position="802"/>
        <end position="842"/>
    </location>
</feature>
<reference evidence="7" key="1">
    <citation type="submission" date="2021-07" db="EMBL/GenBank/DDBJ databases">
        <authorList>
            <person name="Durling M."/>
        </authorList>
    </citation>
    <scope>NUCLEOTIDE SEQUENCE</scope>
</reference>
<feature type="region of interest" description="Disordered" evidence="4">
    <location>
        <begin position="1791"/>
        <end position="1844"/>
    </location>
</feature>
<dbReference type="InterPro" id="IPR017946">
    <property type="entry name" value="PLC-like_Pdiesterase_TIM-brl"/>
</dbReference>
<protein>
    <recommendedName>
        <fullName evidence="2">Altered inheritance of mitochondria protein 6</fullName>
    </recommendedName>
</protein>
<feature type="region of interest" description="Disordered" evidence="4">
    <location>
        <begin position="909"/>
        <end position="972"/>
    </location>
</feature>
<dbReference type="SUPFAM" id="SSF51695">
    <property type="entry name" value="PLC-like phosphodiesterases"/>
    <property type="match status" value="1"/>
</dbReference>
<name>A0A9N9LX74_9HELO</name>